<dbReference type="PANTHER" id="PTHR32309">
    <property type="entry name" value="TYROSINE-PROTEIN KINASE"/>
    <property type="match status" value="1"/>
</dbReference>
<evidence type="ECO:0000256" key="2">
    <source>
        <dbReference type="SAM" id="MobiDB-lite"/>
    </source>
</evidence>
<sequence>MSDVTASGPVRRHAPIPGILRTPPRELSMGRLFGGGRPNDLVRLPRYLILASLGALAIWGPITTYLKKAPLSFSSEMSLILPGSGAAASLNLADIGQASSYANSAFSSNAISPTETYKRLLSADRIVDAAASVLGEEPRDIGRPKVELVDQTGLIRVQMKGPTPEAARDRAEALRGAFFSEVDALRRDELSVREAGALSAIEDYRRSVADTRETIAALQSETGLVSSAQYDRLLAAADELRADLAGLASDLAQKTEAVAALSRSLGIAPGQAAVSIKLYADADYTALLEEIALHTAALAQASSRYGPRHPEVTAARAALEAARSMARARAMGLTGLSADAVAGLDLAQPGARADLLAELVREEAARRGLSSEHDTVARRLDAETARLARLAPVAARLEDMQRDFSVAEAVFATAIARSQSSKADIYASYPLVQVLENPSLPDRPTSPNRKLALAAGGAANMMLLLGLFLAWIRRPLIGRILSRPAAAP</sequence>
<dbReference type="RefSeq" id="WP_353476195.1">
    <property type="nucleotide sequence ID" value="NZ_CP123387.1"/>
</dbReference>
<dbReference type="EMBL" id="CP123387">
    <property type="protein sequence ID" value="XCC97304.1"/>
    <property type="molecule type" value="Genomic_DNA"/>
</dbReference>
<keyword evidence="3" id="KW-0472">Membrane</keyword>
<keyword evidence="3" id="KW-1133">Transmembrane helix</keyword>
<geneLocation type="plasmid" evidence="4">
    <name>unnamed2</name>
</geneLocation>
<keyword evidence="1" id="KW-0175">Coiled coil</keyword>
<keyword evidence="3" id="KW-0812">Transmembrane</keyword>
<keyword evidence="4" id="KW-0614">Plasmid</keyword>
<reference evidence="4" key="1">
    <citation type="submission" date="2023-02" db="EMBL/GenBank/DDBJ databases">
        <title>Description and genomic characterization of Salipiger bruguierae sp. nov., isolated from the sediment of mangrove plant Bruguiera sexangula.</title>
        <authorList>
            <person name="Long M."/>
        </authorList>
    </citation>
    <scope>NUCLEOTIDE SEQUENCE</scope>
    <source>
        <strain evidence="4">H15</strain>
        <plasmid evidence="4">unnamed2</plasmid>
    </source>
</reference>
<feature type="region of interest" description="Disordered" evidence="2">
    <location>
        <begin position="1"/>
        <end position="22"/>
    </location>
</feature>
<feature type="transmembrane region" description="Helical" evidence="3">
    <location>
        <begin position="451"/>
        <end position="472"/>
    </location>
</feature>
<evidence type="ECO:0000256" key="3">
    <source>
        <dbReference type="SAM" id="Phobius"/>
    </source>
</evidence>
<organism evidence="4">
    <name type="scientific">Alloyangia sp. H15</name>
    <dbReference type="NCBI Taxonomy" id="3029062"/>
    <lineage>
        <taxon>Bacteria</taxon>
        <taxon>Pseudomonadati</taxon>
        <taxon>Pseudomonadota</taxon>
        <taxon>Alphaproteobacteria</taxon>
        <taxon>Rhodobacterales</taxon>
        <taxon>Roseobacteraceae</taxon>
        <taxon>Alloyangia</taxon>
    </lineage>
</organism>
<proteinExistence type="predicted"/>
<evidence type="ECO:0000313" key="4">
    <source>
        <dbReference type="EMBL" id="XCC97304.1"/>
    </source>
</evidence>
<feature type="coiled-coil region" evidence="1">
    <location>
        <begin position="201"/>
        <end position="257"/>
    </location>
</feature>
<evidence type="ECO:0000256" key="1">
    <source>
        <dbReference type="SAM" id="Coils"/>
    </source>
</evidence>
<accession>A0AAU8ASF3</accession>
<dbReference type="PANTHER" id="PTHR32309:SF31">
    <property type="entry name" value="CAPSULAR EXOPOLYSACCHARIDE FAMILY"/>
    <property type="match status" value="1"/>
</dbReference>
<protein>
    <recommendedName>
        <fullName evidence="5">Lipopolysaccharide biosynthesis protein</fullName>
    </recommendedName>
</protein>
<evidence type="ECO:0008006" key="5">
    <source>
        <dbReference type="Google" id="ProtNLM"/>
    </source>
</evidence>
<name>A0AAU8ASF3_9RHOB</name>
<dbReference type="AlphaFoldDB" id="A0AAU8ASF3"/>
<gene>
    <name evidence="4" type="ORF">PVT71_24895</name>
</gene>
<dbReference type="InterPro" id="IPR050445">
    <property type="entry name" value="Bact_polysacc_biosynth/exp"/>
</dbReference>